<feature type="non-terminal residue" evidence="2">
    <location>
        <position position="1"/>
    </location>
</feature>
<name>A0A641MC81_9BACE</name>
<dbReference type="PANTHER" id="PTHR13246">
    <property type="entry name" value="ENDO BETA N-ACETYLGLUCOSAMINIDASE"/>
    <property type="match status" value="1"/>
</dbReference>
<organism evidence="2">
    <name type="scientific">Bacteroides salyersiae</name>
    <dbReference type="NCBI Taxonomy" id="291644"/>
    <lineage>
        <taxon>Bacteria</taxon>
        <taxon>Pseudomonadati</taxon>
        <taxon>Bacteroidota</taxon>
        <taxon>Bacteroidia</taxon>
        <taxon>Bacteroidales</taxon>
        <taxon>Bacteroidaceae</taxon>
        <taxon>Bacteroides</taxon>
    </lineage>
</organism>
<dbReference type="Gene3D" id="2.60.120.260">
    <property type="entry name" value="Galactose-binding domain-like"/>
    <property type="match status" value="1"/>
</dbReference>
<reference evidence="2" key="1">
    <citation type="journal article" date="2019" name="Nat. Med.">
        <title>A library of human gut bacterial isolates paired with longitudinal multiomics data enables mechanistic microbiome research.</title>
        <authorList>
            <person name="Poyet M."/>
            <person name="Groussin M."/>
            <person name="Gibbons S.M."/>
            <person name="Avila-Pacheco J."/>
            <person name="Jiang X."/>
            <person name="Kearney S.M."/>
            <person name="Perrotta A.R."/>
            <person name="Berdy B."/>
            <person name="Zhao S."/>
            <person name="Lieberman T.D."/>
            <person name="Swanson P.K."/>
            <person name="Smith M."/>
            <person name="Roesemann S."/>
            <person name="Alexander J.E."/>
            <person name="Rich S.A."/>
            <person name="Livny J."/>
            <person name="Vlamakis H."/>
            <person name="Clish C."/>
            <person name="Bullock K."/>
            <person name="Deik A."/>
            <person name="Scott J."/>
            <person name="Pierce K.A."/>
            <person name="Xavier R.J."/>
            <person name="Alm E.J."/>
        </authorList>
    </citation>
    <scope>NUCLEOTIDE SEQUENCE</scope>
    <source>
        <strain evidence="2">BIOML-A21</strain>
    </source>
</reference>
<dbReference type="SUPFAM" id="SSF49299">
    <property type="entry name" value="PKD domain"/>
    <property type="match status" value="1"/>
</dbReference>
<sequence length="897" mass="99133">AHDRSQLYAGSTEGGNSDLSVQNEYQKKQELLFTGGSRNVLRTPDITDDAITSSYSDLAKWHGYSKAVIEESALTELPFVTRFNLGNGLSFSKDGVVTFEHKWYNLGLQDLLPTWRWWIDNGDGTTIPADPINCDFTFDDAWFGGSCLKLHGATSKSNIRLFSTKFNVASASDEFTIVLKTLNGTDPKMKLNVSKVGTENTFTSYTLSADGIVQGKWSTVKIKASELGLKAGDVIGCIGLSVEGTDKDYAVLLGEMSFIPKLYKKTPVTPVITHTNVMKRVYNRADFKVIFDVPFSGTRKDEYQDCPIYNEEVNSWYYEVYVKQGEKETLVTATTSWAAYVVDAPLNGVDQTFQIGVRSVGLDGKTVSPIVWSEEIESELSTIETLTIDKEIIKPKEEVTIGFEDPNHATATIEVLDALTGNVIDSKKDILKFTTSLPSVGTYDVRVSTKMNVNGTLKDTVIINRALLLVTPESTGRLPIITNIAADKTEVTTEEQVNLTADITKGDTYLLNGRERDCSVSQSLYMKEPYQLTIDGKIMSEYTNTSFALWFKVEKFEHASLGTLLMTKVNRNYGGSWTESVWGEMWTAIRPKNYSENKYKNGEDELSVSVDAPPAGTGGYEHNADVDGMSNGYTLSPNTWYHVCVVKSGRNVKLYLNGKKIIDAQSRGAGPKDWRGANFYVGGSMTNLASFTGWVDEVQIWSKALTEEEVQESMGGYLIPPTGLEGYFTFENTVTDTDNNIYFPNEGNNSTAVPGAYMTIGTSENDKNVDVKQNQLTPALGVPYITGVRPIKFESAKWILDGANFSQEGDDKATATYAQDGQYPVTLTLTNSWGSTTKTIADYIVVKKGVGMEENRADNFLIYPNPFKEQANILFADAGAYNVLVFDMQGKQISAYN</sequence>
<feature type="non-terminal residue" evidence="2">
    <location>
        <position position="897"/>
    </location>
</feature>
<evidence type="ECO:0000313" key="2">
    <source>
        <dbReference type="EMBL" id="KAA3709036.1"/>
    </source>
</evidence>
<dbReference type="Gene3D" id="2.60.120.200">
    <property type="match status" value="1"/>
</dbReference>
<accession>A0A641MC81</accession>
<dbReference type="PANTHER" id="PTHR13246:SF1">
    <property type="entry name" value="CYTOSOLIC ENDO-BETA-N-ACETYLGLUCOSAMINIDASE"/>
    <property type="match status" value="1"/>
</dbReference>
<feature type="region of interest" description="Disordered" evidence="1">
    <location>
        <begin position="1"/>
        <end position="20"/>
    </location>
</feature>
<dbReference type="InterPro" id="IPR013320">
    <property type="entry name" value="ConA-like_dom_sf"/>
</dbReference>
<dbReference type="RefSeq" id="WP_149998390.1">
    <property type="nucleotide sequence ID" value="NZ_VWMU01000273.1"/>
</dbReference>
<comment type="caution">
    <text evidence="2">The sequence shown here is derived from an EMBL/GenBank/DDBJ whole genome shotgun (WGS) entry which is preliminary data.</text>
</comment>
<dbReference type="InterPro" id="IPR032979">
    <property type="entry name" value="ENGase"/>
</dbReference>
<dbReference type="InterPro" id="IPR035986">
    <property type="entry name" value="PKD_dom_sf"/>
</dbReference>
<dbReference type="AlphaFoldDB" id="A0A641MC81"/>
<gene>
    <name evidence="2" type="ORF">F3F94_19225</name>
</gene>
<dbReference type="EMBL" id="VWMU01000273">
    <property type="protein sequence ID" value="KAA3709036.1"/>
    <property type="molecule type" value="Genomic_DNA"/>
</dbReference>
<dbReference type="GO" id="GO:0033925">
    <property type="term" value="F:mannosyl-glycoprotein endo-beta-N-acetylglucosaminidase activity"/>
    <property type="evidence" value="ECO:0007669"/>
    <property type="project" value="InterPro"/>
</dbReference>
<evidence type="ECO:0000256" key="1">
    <source>
        <dbReference type="SAM" id="MobiDB-lite"/>
    </source>
</evidence>
<protein>
    <submittedName>
        <fullName evidence="2">Secretion protein Por</fullName>
    </submittedName>
</protein>
<dbReference type="Pfam" id="PF13385">
    <property type="entry name" value="Laminin_G_3"/>
    <property type="match status" value="1"/>
</dbReference>
<dbReference type="GO" id="GO:0005975">
    <property type="term" value="P:carbohydrate metabolic process"/>
    <property type="evidence" value="ECO:0007669"/>
    <property type="project" value="UniProtKB-ARBA"/>
</dbReference>
<proteinExistence type="predicted"/>
<dbReference type="CDD" id="cd00146">
    <property type="entry name" value="PKD"/>
    <property type="match status" value="1"/>
</dbReference>
<dbReference type="SUPFAM" id="SSF49899">
    <property type="entry name" value="Concanavalin A-like lectins/glucanases"/>
    <property type="match status" value="1"/>
</dbReference>